<organism evidence="9 10">
    <name type="scientific">Kingdonia uniflora</name>
    <dbReference type="NCBI Taxonomy" id="39325"/>
    <lineage>
        <taxon>Eukaryota</taxon>
        <taxon>Viridiplantae</taxon>
        <taxon>Streptophyta</taxon>
        <taxon>Embryophyta</taxon>
        <taxon>Tracheophyta</taxon>
        <taxon>Spermatophyta</taxon>
        <taxon>Magnoliopsida</taxon>
        <taxon>Ranunculales</taxon>
        <taxon>Circaeasteraceae</taxon>
        <taxon>Kingdonia</taxon>
    </lineage>
</organism>
<comment type="subcellular location">
    <subcellularLocation>
        <location evidence="1">Secreted</location>
        <location evidence="1">Cell wall</location>
    </subcellularLocation>
</comment>
<dbReference type="AlphaFoldDB" id="A0A7J7LT33"/>
<evidence type="ECO:0000256" key="6">
    <source>
        <dbReference type="ARBA" id="ARBA00023295"/>
    </source>
</evidence>
<dbReference type="GO" id="GO:0004650">
    <property type="term" value="F:polygalacturonase activity"/>
    <property type="evidence" value="ECO:0007669"/>
    <property type="project" value="InterPro"/>
</dbReference>
<name>A0A7J7LT33_9MAGN</name>
<evidence type="ECO:0000256" key="8">
    <source>
        <dbReference type="RuleBase" id="RU361169"/>
    </source>
</evidence>
<reference evidence="9 10" key="1">
    <citation type="journal article" date="2020" name="IScience">
        <title>Genome Sequencing of the Endangered Kingdonia uniflora (Circaeasteraceae, Ranunculales) Reveals Potential Mechanisms of Evolutionary Specialization.</title>
        <authorList>
            <person name="Sun Y."/>
            <person name="Deng T."/>
            <person name="Zhang A."/>
            <person name="Moore M.J."/>
            <person name="Landis J.B."/>
            <person name="Lin N."/>
            <person name="Zhang H."/>
            <person name="Zhang X."/>
            <person name="Huang J."/>
            <person name="Zhang X."/>
            <person name="Sun H."/>
            <person name="Wang H."/>
        </authorList>
    </citation>
    <scope>NUCLEOTIDE SEQUENCE [LARGE SCALE GENOMIC DNA]</scope>
    <source>
        <strain evidence="9">TB1705</strain>
        <tissue evidence="9">Leaf</tissue>
    </source>
</reference>
<dbReference type="GO" id="GO:0005975">
    <property type="term" value="P:carbohydrate metabolic process"/>
    <property type="evidence" value="ECO:0007669"/>
    <property type="project" value="InterPro"/>
</dbReference>
<dbReference type="EMBL" id="JACGCM010002030">
    <property type="protein sequence ID" value="KAF6145737.1"/>
    <property type="molecule type" value="Genomic_DNA"/>
</dbReference>
<evidence type="ECO:0000256" key="3">
    <source>
        <dbReference type="ARBA" id="ARBA00022512"/>
    </source>
</evidence>
<evidence type="ECO:0000256" key="7">
    <source>
        <dbReference type="ARBA" id="ARBA00023316"/>
    </source>
</evidence>
<dbReference type="PANTHER" id="PTHR31375">
    <property type="match status" value="1"/>
</dbReference>
<comment type="similarity">
    <text evidence="2 8">Belongs to the glycosyl hydrolase 28 family.</text>
</comment>
<dbReference type="Pfam" id="PF00295">
    <property type="entry name" value="Glyco_hydro_28"/>
    <property type="match status" value="1"/>
</dbReference>
<dbReference type="GO" id="GO:0071555">
    <property type="term" value="P:cell wall organization"/>
    <property type="evidence" value="ECO:0007669"/>
    <property type="project" value="UniProtKB-KW"/>
</dbReference>
<keyword evidence="6 8" id="KW-0326">Glycosidase</keyword>
<evidence type="ECO:0000256" key="2">
    <source>
        <dbReference type="ARBA" id="ARBA00008834"/>
    </source>
</evidence>
<dbReference type="InterPro" id="IPR011050">
    <property type="entry name" value="Pectin_lyase_fold/virulence"/>
</dbReference>
<dbReference type="Gene3D" id="2.160.20.10">
    <property type="entry name" value="Single-stranded right-handed beta-helix, Pectin lyase-like"/>
    <property type="match status" value="1"/>
</dbReference>
<keyword evidence="5 8" id="KW-0378">Hydrolase</keyword>
<evidence type="ECO:0000256" key="4">
    <source>
        <dbReference type="ARBA" id="ARBA00022525"/>
    </source>
</evidence>
<proteinExistence type="inferred from homology"/>
<dbReference type="OrthoDB" id="187139at2759"/>
<gene>
    <name evidence="9" type="ORF">GIB67_016186</name>
</gene>
<evidence type="ECO:0000313" key="9">
    <source>
        <dbReference type="EMBL" id="KAF6145737.1"/>
    </source>
</evidence>
<protein>
    <recommendedName>
        <fullName evidence="11">Polygalacturonase</fullName>
    </recommendedName>
</protein>
<dbReference type="InterPro" id="IPR012334">
    <property type="entry name" value="Pectin_lyas_fold"/>
</dbReference>
<evidence type="ECO:0000313" key="10">
    <source>
        <dbReference type="Proteomes" id="UP000541444"/>
    </source>
</evidence>
<keyword evidence="10" id="KW-1185">Reference proteome</keyword>
<keyword evidence="7" id="KW-0961">Cell wall biogenesis/degradation</keyword>
<dbReference type="SUPFAM" id="SSF51126">
    <property type="entry name" value="Pectin lyase-like"/>
    <property type="match status" value="1"/>
</dbReference>
<evidence type="ECO:0000256" key="1">
    <source>
        <dbReference type="ARBA" id="ARBA00004191"/>
    </source>
</evidence>
<comment type="caution">
    <text evidence="9">The sequence shown here is derived from an EMBL/GenBank/DDBJ whole genome shotgun (WGS) entry which is preliminary data.</text>
</comment>
<evidence type="ECO:0000256" key="5">
    <source>
        <dbReference type="ARBA" id="ARBA00022801"/>
    </source>
</evidence>
<dbReference type="Proteomes" id="UP000541444">
    <property type="component" value="Unassembled WGS sequence"/>
</dbReference>
<accession>A0A7J7LT33</accession>
<dbReference type="InterPro" id="IPR000743">
    <property type="entry name" value="Glyco_hydro_28"/>
</dbReference>
<evidence type="ECO:0008006" key="11">
    <source>
        <dbReference type="Google" id="ProtNLM"/>
    </source>
</evidence>
<keyword evidence="4" id="KW-0964">Secreted</keyword>
<sequence length="140" mass="15334">MKFISMNIYSPKWSHNTDGIHLGKSSGITIMRSLIGPGDDCVSLSPGSENISVYDVRCGPSHGISAGSFGRYDDEEPLKGIYLPPRVVINDMSLKKNRGTSRSKLAVKLFCNEDFYVEGWNLANINLQYIGSNGPVTSEC</sequence>
<keyword evidence="3" id="KW-0134">Cell wall</keyword>